<dbReference type="Gene3D" id="2.10.90.10">
    <property type="entry name" value="Cystine-knot cytokines"/>
    <property type="match status" value="1"/>
</dbReference>
<dbReference type="AlphaFoldDB" id="A0A3M7SW48"/>
<gene>
    <name evidence="1" type="ORF">BpHYR1_030938</name>
</gene>
<keyword evidence="2" id="KW-1185">Reference proteome</keyword>
<sequence>MNLSDILKKTQTKESIKEKYYFVPSDSYCRPFIKRYKIKIGPSCQTIQYNIAECQGFCKSQSMIWKNQNELKVVSCCQIKQVHQSRVRIYCLKRLNPNQINHDIYERTRDMELIEIFKQSFTESSWTDQITFKDNNFYTGYFSILMPVNISCQCQYHNF</sequence>
<accession>A0A3M7SW48</accession>
<dbReference type="Proteomes" id="UP000276133">
    <property type="component" value="Unassembled WGS sequence"/>
</dbReference>
<comment type="caution">
    <text evidence="1">The sequence shown here is derived from an EMBL/GenBank/DDBJ whole genome shotgun (WGS) entry which is preliminary data.</text>
</comment>
<dbReference type="EMBL" id="REGN01000696">
    <property type="protein sequence ID" value="RNA39915.1"/>
    <property type="molecule type" value="Genomic_DNA"/>
</dbReference>
<name>A0A3M7SW48_BRAPC</name>
<protein>
    <submittedName>
        <fullName evidence="1">Uncharacterized protein</fullName>
    </submittedName>
</protein>
<organism evidence="1 2">
    <name type="scientific">Brachionus plicatilis</name>
    <name type="common">Marine rotifer</name>
    <name type="synonym">Brachionus muelleri</name>
    <dbReference type="NCBI Taxonomy" id="10195"/>
    <lineage>
        <taxon>Eukaryota</taxon>
        <taxon>Metazoa</taxon>
        <taxon>Spiralia</taxon>
        <taxon>Gnathifera</taxon>
        <taxon>Rotifera</taxon>
        <taxon>Eurotatoria</taxon>
        <taxon>Monogononta</taxon>
        <taxon>Pseudotrocha</taxon>
        <taxon>Ploima</taxon>
        <taxon>Brachionidae</taxon>
        <taxon>Brachionus</taxon>
    </lineage>
</organism>
<dbReference type="OrthoDB" id="10388254at2759"/>
<proteinExistence type="predicted"/>
<dbReference type="InterPro" id="IPR029034">
    <property type="entry name" value="Cystine-knot_cytokine"/>
</dbReference>
<reference evidence="1 2" key="1">
    <citation type="journal article" date="2018" name="Sci. Rep.">
        <title>Genomic signatures of local adaptation to the degree of environmental predictability in rotifers.</title>
        <authorList>
            <person name="Franch-Gras L."/>
            <person name="Hahn C."/>
            <person name="Garcia-Roger E.M."/>
            <person name="Carmona M.J."/>
            <person name="Serra M."/>
            <person name="Gomez A."/>
        </authorList>
    </citation>
    <scope>NUCLEOTIDE SEQUENCE [LARGE SCALE GENOMIC DNA]</scope>
    <source>
        <strain evidence="1">HYR1</strain>
    </source>
</reference>
<evidence type="ECO:0000313" key="1">
    <source>
        <dbReference type="EMBL" id="RNA39915.1"/>
    </source>
</evidence>
<evidence type="ECO:0000313" key="2">
    <source>
        <dbReference type="Proteomes" id="UP000276133"/>
    </source>
</evidence>